<reference evidence="10 11" key="1">
    <citation type="submission" date="2022-06" db="EMBL/GenBank/DDBJ databases">
        <authorList>
            <person name="Jeon C.O."/>
        </authorList>
    </citation>
    <scope>NUCLEOTIDE SEQUENCE [LARGE SCALE GENOMIC DNA]</scope>
    <source>
        <strain evidence="10 11">KCTC 13943</strain>
    </source>
</reference>
<dbReference type="InterPro" id="IPR050297">
    <property type="entry name" value="LipidA_mod_glycosyltrf_83"/>
</dbReference>
<evidence type="ECO:0000256" key="3">
    <source>
        <dbReference type="ARBA" id="ARBA00022676"/>
    </source>
</evidence>
<keyword evidence="6 8" id="KW-1133">Transmembrane helix</keyword>
<evidence type="ECO:0000256" key="8">
    <source>
        <dbReference type="SAM" id="Phobius"/>
    </source>
</evidence>
<feature type="transmembrane region" description="Helical" evidence="8">
    <location>
        <begin position="9"/>
        <end position="29"/>
    </location>
</feature>
<keyword evidence="4 10" id="KW-0808">Transferase</keyword>
<dbReference type="GO" id="GO:0016757">
    <property type="term" value="F:glycosyltransferase activity"/>
    <property type="evidence" value="ECO:0007669"/>
    <property type="project" value="UniProtKB-KW"/>
</dbReference>
<dbReference type="EC" id="2.4.-.-" evidence="10"/>
<evidence type="ECO:0000256" key="4">
    <source>
        <dbReference type="ARBA" id="ARBA00022679"/>
    </source>
</evidence>
<sequence length="485" mass="55400">MERLYHKTAIIYFFIMLILLALSGFNLFYHLGNFPIYSWDEARHGVSAYEMIRNGNFIVNTYRDKVDYWNLKPLLSFWTIMVGYKIAGFNALGLRLFSAIFAMLTIIMVAVFAFKKFGKLASIISTIALSTSTQFLINHSSRTGDADSLFVCLFTIAILSLLQWNQNHKWLYISGLAFAFAFLTKSWHAGNIAIIIGLFLFFTGKYKMLSLKNWIILCMCMVLPILVWGVIRFQYDGLAFFKGMILYDLLHRSTSSIEGHVGGIFYYVSIISRFSIFWIIVLCLLGLLFLFNRDFSFKKIIASEKRNYMIGICLWVLIPFILFSIASTKVRWYILPIYPALSLAVGALASKFLIKGNWITKVILIGSILSVSVYYESQITTYLSNPAPNLKQSLMEKVANNEGTKGDSLFIYHPSGKINWLQSEVLTAELSDDLHVQNGNFNVFLKDEKALLLVPKKLFSESFIKSHQLKVIASNQWGYMVYKGS</sequence>
<gene>
    <name evidence="10" type="ORF">NDK43_12780</name>
</gene>
<evidence type="ECO:0000256" key="1">
    <source>
        <dbReference type="ARBA" id="ARBA00004651"/>
    </source>
</evidence>
<keyword evidence="11" id="KW-1185">Reference proteome</keyword>
<protein>
    <submittedName>
        <fullName evidence="10">Glycosyltransferase family 39 protein</fullName>
        <ecNumber evidence="10">2.4.-.-</ecNumber>
    </submittedName>
</protein>
<feature type="transmembrane region" description="Helical" evidence="8">
    <location>
        <begin position="332"/>
        <end position="349"/>
    </location>
</feature>
<proteinExistence type="predicted"/>
<feature type="transmembrane region" description="Helical" evidence="8">
    <location>
        <begin position="308"/>
        <end position="326"/>
    </location>
</feature>
<dbReference type="Pfam" id="PF13231">
    <property type="entry name" value="PMT_2"/>
    <property type="match status" value="1"/>
</dbReference>
<dbReference type="Proteomes" id="UP001523262">
    <property type="component" value="Unassembled WGS sequence"/>
</dbReference>
<feature type="transmembrane region" description="Helical" evidence="8">
    <location>
        <begin position="94"/>
        <end position="114"/>
    </location>
</feature>
<keyword evidence="7 8" id="KW-0472">Membrane</keyword>
<feature type="transmembrane region" description="Helical" evidence="8">
    <location>
        <begin position="264"/>
        <end position="288"/>
    </location>
</feature>
<name>A0ABT0WDJ1_9BACI</name>
<keyword evidence="2" id="KW-1003">Cell membrane</keyword>
<evidence type="ECO:0000256" key="7">
    <source>
        <dbReference type="ARBA" id="ARBA00023136"/>
    </source>
</evidence>
<feature type="transmembrane region" description="Helical" evidence="8">
    <location>
        <begin position="149"/>
        <end position="165"/>
    </location>
</feature>
<accession>A0ABT0WDJ1</accession>
<evidence type="ECO:0000256" key="5">
    <source>
        <dbReference type="ARBA" id="ARBA00022692"/>
    </source>
</evidence>
<evidence type="ECO:0000256" key="6">
    <source>
        <dbReference type="ARBA" id="ARBA00022989"/>
    </source>
</evidence>
<comment type="caution">
    <text evidence="10">The sequence shown here is derived from an EMBL/GenBank/DDBJ whole genome shotgun (WGS) entry which is preliminary data.</text>
</comment>
<evidence type="ECO:0000256" key="2">
    <source>
        <dbReference type="ARBA" id="ARBA00022475"/>
    </source>
</evidence>
<feature type="transmembrane region" description="Helical" evidence="8">
    <location>
        <begin position="214"/>
        <end position="235"/>
    </location>
</feature>
<evidence type="ECO:0000313" key="10">
    <source>
        <dbReference type="EMBL" id="MCM2533107.1"/>
    </source>
</evidence>
<evidence type="ECO:0000313" key="11">
    <source>
        <dbReference type="Proteomes" id="UP001523262"/>
    </source>
</evidence>
<comment type="subcellular location">
    <subcellularLocation>
        <location evidence="1">Cell membrane</location>
        <topology evidence="1">Multi-pass membrane protein</topology>
    </subcellularLocation>
</comment>
<dbReference type="InterPro" id="IPR038731">
    <property type="entry name" value="RgtA/B/C-like"/>
</dbReference>
<organism evidence="10 11">
    <name type="scientific">Neobacillus pocheonensis</name>
    <dbReference type="NCBI Taxonomy" id="363869"/>
    <lineage>
        <taxon>Bacteria</taxon>
        <taxon>Bacillati</taxon>
        <taxon>Bacillota</taxon>
        <taxon>Bacilli</taxon>
        <taxon>Bacillales</taxon>
        <taxon>Bacillaceae</taxon>
        <taxon>Neobacillus</taxon>
    </lineage>
</organism>
<keyword evidence="5 8" id="KW-0812">Transmembrane</keyword>
<dbReference type="PANTHER" id="PTHR33908:SF3">
    <property type="entry name" value="UNDECAPRENYL PHOSPHATE-ALPHA-4-AMINO-4-DEOXY-L-ARABINOSE ARABINOSYL TRANSFERASE"/>
    <property type="match status" value="1"/>
</dbReference>
<feature type="transmembrane region" description="Helical" evidence="8">
    <location>
        <begin position="171"/>
        <end position="202"/>
    </location>
</feature>
<feature type="domain" description="Glycosyltransferase RgtA/B/C/D-like" evidence="9">
    <location>
        <begin position="72"/>
        <end position="228"/>
    </location>
</feature>
<dbReference type="PANTHER" id="PTHR33908">
    <property type="entry name" value="MANNOSYLTRANSFERASE YKCB-RELATED"/>
    <property type="match status" value="1"/>
</dbReference>
<keyword evidence="3 10" id="KW-0328">Glycosyltransferase</keyword>
<evidence type="ECO:0000259" key="9">
    <source>
        <dbReference type="Pfam" id="PF13231"/>
    </source>
</evidence>
<dbReference type="EMBL" id="JAMQCR010000001">
    <property type="protein sequence ID" value="MCM2533107.1"/>
    <property type="molecule type" value="Genomic_DNA"/>
</dbReference>